<name>A0A1G2KFC0_9BACT</name>
<feature type="transmembrane region" description="Helical" evidence="5">
    <location>
        <begin position="50"/>
        <end position="74"/>
    </location>
</feature>
<comment type="caution">
    <text evidence="7">The sequence shown here is derived from an EMBL/GenBank/DDBJ whole genome shotgun (WGS) entry which is preliminary data.</text>
</comment>
<dbReference type="AlphaFoldDB" id="A0A1G2KFC0"/>
<dbReference type="PANTHER" id="PTHR32234">
    <property type="entry name" value="THIOL:DISULFIDE INTERCHANGE PROTEIN DSBD"/>
    <property type="match status" value="1"/>
</dbReference>
<organism evidence="7 8">
    <name type="scientific">Candidatus Sungbacteria bacterium RIFCSPHIGHO2_02_FULL_47_11</name>
    <dbReference type="NCBI Taxonomy" id="1802270"/>
    <lineage>
        <taxon>Bacteria</taxon>
        <taxon>Candidatus Sungiibacteriota</taxon>
    </lineage>
</organism>
<feature type="transmembrane region" description="Helical" evidence="5">
    <location>
        <begin position="200"/>
        <end position="217"/>
    </location>
</feature>
<evidence type="ECO:0000313" key="7">
    <source>
        <dbReference type="EMBL" id="OGZ98152.1"/>
    </source>
</evidence>
<dbReference type="Pfam" id="PF02683">
    <property type="entry name" value="DsbD_TM"/>
    <property type="match status" value="1"/>
</dbReference>
<dbReference type="PANTHER" id="PTHR32234:SF0">
    <property type="entry name" value="THIOL:DISULFIDE INTERCHANGE PROTEIN DSBD"/>
    <property type="match status" value="1"/>
</dbReference>
<sequence length="223" mass="23817">MNLTGGISDYFIVYASGVVVSFTPCVYPILPITASFIAGANTQGTKLMGLIISLIYVLGLAATYCLLALFAALTGQIFGQFQNSPIVFLIVANVFLFFALVMLDVIPLPNVGLDIHNKIKPKNFWTVFLFGMASGLIVGPCTAPVLSALLVYVGLKQNILHGTSLLFVFAYGVGTSLILIGTFSSLLAHLPKSGRWLIRIKHGSGLILLIAAEYFLIKAGGLM</sequence>
<dbReference type="EMBL" id="MHQI01000072">
    <property type="protein sequence ID" value="OGZ98152.1"/>
    <property type="molecule type" value="Genomic_DNA"/>
</dbReference>
<evidence type="ECO:0000256" key="5">
    <source>
        <dbReference type="SAM" id="Phobius"/>
    </source>
</evidence>
<dbReference type="GO" id="GO:0017004">
    <property type="term" value="P:cytochrome complex assembly"/>
    <property type="evidence" value="ECO:0007669"/>
    <property type="project" value="InterPro"/>
</dbReference>
<dbReference type="GO" id="GO:0045454">
    <property type="term" value="P:cell redox homeostasis"/>
    <property type="evidence" value="ECO:0007669"/>
    <property type="project" value="TreeGrafter"/>
</dbReference>
<dbReference type="GO" id="GO:0016020">
    <property type="term" value="C:membrane"/>
    <property type="evidence" value="ECO:0007669"/>
    <property type="project" value="UniProtKB-SubCell"/>
</dbReference>
<comment type="subcellular location">
    <subcellularLocation>
        <location evidence="1">Membrane</location>
        <topology evidence="1">Multi-pass membrane protein</topology>
    </subcellularLocation>
</comment>
<evidence type="ECO:0000259" key="6">
    <source>
        <dbReference type="Pfam" id="PF02683"/>
    </source>
</evidence>
<keyword evidence="4 5" id="KW-0472">Membrane</keyword>
<evidence type="ECO:0000256" key="3">
    <source>
        <dbReference type="ARBA" id="ARBA00022989"/>
    </source>
</evidence>
<feature type="transmembrane region" description="Helical" evidence="5">
    <location>
        <begin position="127"/>
        <end position="153"/>
    </location>
</feature>
<dbReference type="InterPro" id="IPR003834">
    <property type="entry name" value="Cyt_c_assmbl_TM_dom"/>
</dbReference>
<keyword evidence="2 5" id="KW-0812">Transmembrane</keyword>
<protein>
    <recommendedName>
        <fullName evidence="6">Cytochrome C biogenesis protein transmembrane domain-containing protein</fullName>
    </recommendedName>
</protein>
<feature type="transmembrane region" description="Helical" evidence="5">
    <location>
        <begin position="165"/>
        <end position="188"/>
    </location>
</feature>
<feature type="transmembrane region" description="Helical" evidence="5">
    <location>
        <begin position="86"/>
        <end position="106"/>
    </location>
</feature>
<keyword evidence="3 5" id="KW-1133">Transmembrane helix</keyword>
<dbReference type="GO" id="GO:0015035">
    <property type="term" value="F:protein-disulfide reductase activity"/>
    <property type="evidence" value="ECO:0007669"/>
    <property type="project" value="TreeGrafter"/>
</dbReference>
<evidence type="ECO:0000256" key="2">
    <source>
        <dbReference type="ARBA" id="ARBA00022692"/>
    </source>
</evidence>
<evidence type="ECO:0000313" key="8">
    <source>
        <dbReference type="Proteomes" id="UP000179023"/>
    </source>
</evidence>
<dbReference type="STRING" id="1802270.A3C07_05010"/>
<evidence type="ECO:0000256" key="1">
    <source>
        <dbReference type="ARBA" id="ARBA00004141"/>
    </source>
</evidence>
<accession>A0A1G2KFC0</accession>
<reference evidence="7 8" key="1">
    <citation type="journal article" date="2016" name="Nat. Commun.">
        <title>Thousands of microbial genomes shed light on interconnected biogeochemical processes in an aquifer system.</title>
        <authorList>
            <person name="Anantharaman K."/>
            <person name="Brown C.T."/>
            <person name="Hug L.A."/>
            <person name="Sharon I."/>
            <person name="Castelle C.J."/>
            <person name="Probst A.J."/>
            <person name="Thomas B.C."/>
            <person name="Singh A."/>
            <person name="Wilkins M.J."/>
            <person name="Karaoz U."/>
            <person name="Brodie E.L."/>
            <person name="Williams K.H."/>
            <person name="Hubbard S.S."/>
            <person name="Banfield J.F."/>
        </authorList>
    </citation>
    <scope>NUCLEOTIDE SEQUENCE [LARGE SCALE GENOMIC DNA]</scope>
</reference>
<evidence type="ECO:0000256" key="4">
    <source>
        <dbReference type="ARBA" id="ARBA00023136"/>
    </source>
</evidence>
<feature type="domain" description="Cytochrome C biogenesis protein transmembrane" evidence="6">
    <location>
        <begin position="13"/>
        <end position="215"/>
    </location>
</feature>
<feature type="transmembrane region" description="Helical" evidence="5">
    <location>
        <begin position="12"/>
        <end position="38"/>
    </location>
</feature>
<dbReference type="Proteomes" id="UP000179023">
    <property type="component" value="Unassembled WGS sequence"/>
</dbReference>
<gene>
    <name evidence="7" type="ORF">A3C07_05010</name>
</gene>
<proteinExistence type="predicted"/>